<feature type="site" description="Transition state stabilizer" evidence="4">
    <location>
        <position position="18"/>
    </location>
</feature>
<dbReference type="FunFam" id="3.90.550.10:FF:000003">
    <property type="entry name" value="2-C-methyl-D-erythritol 4-phosphate cytidylyltransferase"/>
    <property type="match status" value="1"/>
</dbReference>
<comment type="function">
    <text evidence="4">Catalyzes the formation of 4-diphosphocytidyl-2-C-methyl-D-erythritol from CTP and 2-C-methyl-D-erythritol 4-phosphate (MEP).</text>
</comment>
<dbReference type="InterPro" id="IPR029044">
    <property type="entry name" value="Nucleotide-diphossugar_trans"/>
</dbReference>
<dbReference type="PANTHER" id="PTHR32125:SF4">
    <property type="entry name" value="2-C-METHYL-D-ERYTHRITOL 4-PHOSPHATE CYTIDYLYLTRANSFERASE, CHLOROPLASTIC"/>
    <property type="match status" value="1"/>
</dbReference>
<proteinExistence type="inferred from homology"/>
<dbReference type="AlphaFoldDB" id="A0AA36Y436"/>
<dbReference type="NCBIfam" id="TIGR00453">
    <property type="entry name" value="ispD"/>
    <property type="match status" value="1"/>
</dbReference>
<evidence type="ECO:0000313" key="6">
    <source>
        <dbReference type="Proteomes" id="UP000018466"/>
    </source>
</evidence>
<dbReference type="InterPro" id="IPR050088">
    <property type="entry name" value="IspD/TarI_cytidylyltransf_bact"/>
</dbReference>
<dbReference type="CDD" id="cd02516">
    <property type="entry name" value="CDP-ME_synthetase"/>
    <property type="match status" value="1"/>
</dbReference>
<comment type="catalytic activity">
    <reaction evidence="4">
        <text>2-C-methyl-D-erythritol 4-phosphate + CTP + H(+) = 4-CDP-2-C-methyl-D-erythritol + diphosphate</text>
        <dbReference type="Rhea" id="RHEA:13429"/>
        <dbReference type="ChEBI" id="CHEBI:15378"/>
        <dbReference type="ChEBI" id="CHEBI:33019"/>
        <dbReference type="ChEBI" id="CHEBI:37563"/>
        <dbReference type="ChEBI" id="CHEBI:57823"/>
        <dbReference type="ChEBI" id="CHEBI:58262"/>
        <dbReference type="EC" id="2.7.7.60"/>
    </reaction>
</comment>
<evidence type="ECO:0000256" key="1">
    <source>
        <dbReference type="ARBA" id="ARBA00022679"/>
    </source>
</evidence>
<comment type="similarity">
    <text evidence="4">Belongs to the IspD/TarI cytidylyltransferase family. IspD subfamily.</text>
</comment>
<dbReference type="GeneID" id="86941371"/>
<keyword evidence="6" id="KW-1185">Reference proteome</keyword>
<dbReference type="PANTHER" id="PTHR32125">
    <property type="entry name" value="2-C-METHYL-D-ERYTHRITOL 4-PHOSPHATE CYTIDYLYLTRANSFERASE, CHLOROPLASTIC"/>
    <property type="match status" value="1"/>
</dbReference>
<evidence type="ECO:0000256" key="4">
    <source>
        <dbReference type="HAMAP-Rule" id="MF_00108"/>
    </source>
</evidence>
<dbReference type="EMBL" id="AGEL01000013">
    <property type="protein sequence ID" value="EHO16101.1"/>
    <property type="molecule type" value="Genomic_DNA"/>
</dbReference>
<keyword evidence="1 4" id="KW-0808">Transferase</keyword>
<evidence type="ECO:0000313" key="5">
    <source>
        <dbReference type="EMBL" id="EHO16101.1"/>
    </source>
</evidence>
<comment type="pathway">
    <text evidence="4">Isoprenoid biosynthesis; isopentenyl diphosphate biosynthesis via DXP pathway; isopentenyl diphosphate from 1-deoxy-D-xylulose 5-phosphate: step 2/6.</text>
</comment>
<feature type="site" description="Transition state stabilizer" evidence="4">
    <location>
        <position position="25"/>
    </location>
</feature>
<sequence>MTGKKTAAVLLAGGHGARMQSKIPKQFLLLAGHTVLWHALQALSESSIDEIVLVTPQGEAEALYRTYREEYGFRKLVAAVEGGAERCDSVVAGLRALLGRGTELVFIHDAARPFVSQELLKRMRDAGERYGAAIPALPVKDTIKLGNAEGFVQDTPPRALLFAAQTPQVFSYTAICAAYEAYDRARKAEDARALLATDDAQVMERFGACPVKLVEGEEQNQKLTTPEDMARAELWLREHGAK</sequence>
<dbReference type="Pfam" id="PF01128">
    <property type="entry name" value="IspD"/>
    <property type="match status" value="1"/>
</dbReference>
<dbReference type="RefSeq" id="WP_009533479.1">
    <property type="nucleotide sequence ID" value="NZ_JH590863.1"/>
</dbReference>
<feature type="site" description="Positions MEP for the nucleophilic attack" evidence="4">
    <location>
        <position position="158"/>
    </location>
</feature>
<dbReference type="GO" id="GO:0050518">
    <property type="term" value="F:2-C-methyl-D-erythritol 4-phosphate cytidylyltransferase activity"/>
    <property type="evidence" value="ECO:0007669"/>
    <property type="project" value="UniProtKB-UniRule"/>
</dbReference>
<dbReference type="InterPro" id="IPR034683">
    <property type="entry name" value="IspD/TarI"/>
</dbReference>
<dbReference type="Gene3D" id="3.90.550.10">
    <property type="entry name" value="Spore Coat Polysaccharide Biosynthesis Protein SpsA, Chain A"/>
    <property type="match status" value="1"/>
</dbReference>
<dbReference type="Proteomes" id="UP000018466">
    <property type="component" value="Unassembled WGS sequence"/>
</dbReference>
<dbReference type="HAMAP" id="MF_00108">
    <property type="entry name" value="IspD"/>
    <property type="match status" value="1"/>
</dbReference>
<gene>
    <name evidence="4" type="primary">ispD</name>
    <name evidence="5" type="ORF">HMPREF9623_01647</name>
</gene>
<evidence type="ECO:0000256" key="3">
    <source>
        <dbReference type="ARBA" id="ARBA00023229"/>
    </source>
</evidence>
<keyword evidence="2 4" id="KW-0548">Nucleotidyltransferase</keyword>
<organism evidence="5 6">
    <name type="scientific">Stomatobaculum longum</name>
    <dbReference type="NCBI Taxonomy" id="796942"/>
    <lineage>
        <taxon>Bacteria</taxon>
        <taxon>Bacillati</taxon>
        <taxon>Bacillota</taxon>
        <taxon>Clostridia</taxon>
        <taxon>Lachnospirales</taxon>
        <taxon>Lachnospiraceae</taxon>
        <taxon>Stomatobaculum</taxon>
    </lineage>
</organism>
<name>A0AA36Y436_9FIRM</name>
<dbReference type="InterPro" id="IPR001228">
    <property type="entry name" value="IspD"/>
</dbReference>
<feature type="site" description="Positions MEP for the nucleophilic attack" evidence="4">
    <location>
        <position position="222"/>
    </location>
</feature>
<dbReference type="GO" id="GO:0019288">
    <property type="term" value="P:isopentenyl diphosphate biosynthetic process, methylerythritol 4-phosphate pathway"/>
    <property type="evidence" value="ECO:0007669"/>
    <property type="project" value="UniProtKB-UniRule"/>
</dbReference>
<protein>
    <recommendedName>
        <fullName evidence="4">2-C-methyl-D-erythritol 4-phosphate cytidylyltransferase</fullName>
        <ecNumber evidence="4">2.7.7.60</ecNumber>
    </recommendedName>
    <alternativeName>
        <fullName evidence="4">4-diphosphocytidyl-2C-methyl-D-erythritol synthase</fullName>
    </alternativeName>
    <alternativeName>
        <fullName evidence="4">MEP cytidylyltransferase</fullName>
        <shortName evidence="4">MCT</shortName>
    </alternativeName>
</protein>
<reference evidence="5 6" key="1">
    <citation type="submission" date="2011-10" db="EMBL/GenBank/DDBJ databases">
        <title>The Genome Sequence of Lachnospiraceae bacterium ACC2.</title>
        <authorList>
            <consortium name="The Broad Institute Genome Sequencing Platform"/>
            <person name="Earl A."/>
            <person name="Ward D."/>
            <person name="Feldgarden M."/>
            <person name="Gevers D."/>
            <person name="Sizova M."/>
            <person name="Hazen A."/>
            <person name="Epstein S."/>
            <person name="Young S.K."/>
            <person name="Zeng Q."/>
            <person name="Gargeya S."/>
            <person name="Fitzgerald M."/>
            <person name="Haas B."/>
            <person name="Abouelleil A."/>
            <person name="Alvarado L."/>
            <person name="Arachchi H.M."/>
            <person name="Berlin A."/>
            <person name="Brown A."/>
            <person name="Chapman S.B."/>
            <person name="Chen Z."/>
            <person name="Dunbar C."/>
            <person name="Freedman E."/>
            <person name="Gearin G."/>
            <person name="Goldberg J."/>
            <person name="Griggs A."/>
            <person name="Gujja S."/>
            <person name="Heiman D."/>
            <person name="Howarth C."/>
            <person name="Larson L."/>
            <person name="Lui A."/>
            <person name="MacDonald P.J.P."/>
            <person name="Montmayeur A."/>
            <person name="Murphy C."/>
            <person name="Neiman D."/>
            <person name="Pearson M."/>
            <person name="Priest M."/>
            <person name="Roberts A."/>
            <person name="Saif S."/>
            <person name="Shea T."/>
            <person name="Shenoy N."/>
            <person name="Sisk P."/>
            <person name="Stolte C."/>
            <person name="Sykes S."/>
            <person name="Wortman J."/>
            <person name="Nusbaum C."/>
            <person name="Birren B."/>
        </authorList>
    </citation>
    <scope>NUCLEOTIDE SEQUENCE [LARGE SCALE GENOMIC DNA]</scope>
    <source>
        <strain evidence="5 6">ACC2</strain>
    </source>
</reference>
<keyword evidence="3 4" id="KW-0414">Isoprene biosynthesis</keyword>
<dbReference type="SUPFAM" id="SSF53448">
    <property type="entry name" value="Nucleotide-diphospho-sugar transferases"/>
    <property type="match status" value="1"/>
</dbReference>
<accession>A0AA36Y436</accession>
<comment type="caution">
    <text evidence="5">The sequence shown here is derived from an EMBL/GenBank/DDBJ whole genome shotgun (WGS) entry which is preliminary data.</text>
</comment>
<dbReference type="EC" id="2.7.7.60" evidence="4"/>
<evidence type="ECO:0000256" key="2">
    <source>
        <dbReference type="ARBA" id="ARBA00022695"/>
    </source>
</evidence>